<dbReference type="PANTHER" id="PTHR35446">
    <property type="entry name" value="SI:CH211-175M2.5"/>
    <property type="match status" value="1"/>
</dbReference>
<protein>
    <submittedName>
        <fullName evidence="1">Peroxidase</fullName>
    </submittedName>
</protein>
<dbReference type="RefSeq" id="WP_114479002.1">
    <property type="nucleotide sequence ID" value="NZ_QPII01000006.1"/>
</dbReference>
<dbReference type="InterPro" id="IPR029032">
    <property type="entry name" value="AhpD-like"/>
</dbReference>
<keyword evidence="1" id="KW-0575">Peroxidase</keyword>
<comment type="caution">
    <text evidence="1">The sequence shown here is derived from an EMBL/GenBank/DDBJ whole genome shotgun (WGS) entry which is preliminary data.</text>
</comment>
<proteinExistence type="predicted"/>
<keyword evidence="1" id="KW-0560">Oxidoreductase</keyword>
<dbReference type="PANTHER" id="PTHR35446:SF2">
    <property type="entry name" value="CARBOXYMUCONOLACTONE DECARBOXYLASE-LIKE DOMAIN-CONTAINING PROTEIN"/>
    <property type="match status" value="1"/>
</dbReference>
<keyword evidence="2" id="KW-1185">Reference proteome</keyword>
<reference evidence="1 2" key="1">
    <citation type="submission" date="2018-07" db="EMBL/GenBank/DDBJ databases">
        <title>Halomonas montanilacus sp. nov., isolated from Lake Pengyan on Tibetan Plateau.</title>
        <authorList>
            <person name="Lu H."/>
            <person name="Xing P."/>
            <person name="Wu Q."/>
        </authorList>
    </citation>
    <scope>NUCLEOTIDE SEQUENCE [LARGE SCALE GENOMIC DNA]</scope>
    <source>
        <strain evidence="1 2">PYC7W</strain>
    </source>
</reference>
<evidence type="ECO:0000313" key="1">
    <source>
        <dbReference type="EMBL" id="RCV89525.1"/>
    </source>
</evidence>
<dbReference type="SUPFAM" id="SSF69118">
    <property type="entry name" value="AhpD-like"/>
    <property type="match status" value="1"/>
</dbReference>
<accession>A0A368TXN4</accession>
<dbReference type="Proteomes" id="UP000252405">
    <property type="component" value="Unassembled WGS sequence"/>
</dbReference>
<dbReference type="GO" id="GO:0004601">
    <property type="term" value="F:peroxidase activity"/>
    <property type="evidence" value="ECO:0007669"/>
    <property type="project" value="UniProtKB-KW"/>
</dbReference>
<organism evidence="1 2">
    <name type="scientific">Billgrantia montanilacus</name>
    <dbReference type="NCBI Taxonomy" id="2282305"/>
    <lineage>
        <taxon>Bacteria</taxon>
        <taxon>Pseudomonadati</taxon>
        <taxon>Pseudomonadota</taxon>
        <taxon>Gammaproteobacteria</taxon>
        <taxon>Oceanospirillales</taxon>
        <taxon>Halomonadaceae</taxon>
        <taxon>Billgrantia</taxon>
    </lineage>
</organism>
<dbReference type="Gene3D" id="1.20.5.810">
    <property type="entry name" value="AhpD-like"/>
    <property type="match status" value="1"/>
</dbReference>
<dbReference type="AlphaFoldDB" id="A0A368TXN4"/>
<name>A0A368TXN4_9GAMM</name>
<dbReference type="OrthoDB" id="9808310at2"/>
<dbReference type="EMBL" id="QPII01000006">
    <property type="protein sequence ID" value="RCV89525.1"/>
    <property type="molecule type" value="Genomic_DNA"/>
</dbReference>
<gene>
    <name evidence="1" type="ORF">DU505_10875</name>
</gene>
<sequence length="198" mass="21491">MSFIQTIPPELAEDEVKAMYQRQEAHFGFLPNYARVFCHRPEVMKCWAALIATIRRPMEPRRYELVTLAAARALGNSYCSLAHAKVLSGLLGMEATQAMVTGEAGPLSEAERGMMAFAAKVACRAQEVGAEDIEALRAHGFADDEIFDIVAVVAGRAFFTRILDGLGAEPDAAFRELPPDLIGPLSVGRPIALDEAQA</sequence>
<evidence type="ECO:0000313" key="2">
    <source>
        <dbReference type="Proteomes" id="UP000252405"/>
    </source>
</evidence>
<dbReference type="Gene3D" id="1.20.1290.10">
    <property type="entry name" value="AhpD-like"/>
    <property type="match status" value="1"/>
</dbReference>